<sequence>MPQFDERLPGMAFPTHLDEILIHCDDTDPLTFAVKIDGTTVLQTTLYPDSNLMVTVSDLAEFISDNIPNGHISEIGFWLNGQFEDGTTLIPSKADIDCDVDTFCRKNFLSLLKGAKTTYIGGDEYLSYYSTTAVTPIISCLWVNPETGETRQAAGIVAMITHHGGSLYTIRFVPGNFVCPAEGFILHSFTVSAGEREQEYILHTPIDCDPFSLRFENNFGMSETFHFFGTTVKELKPTRSTASFSGKTRNYRVEAVPTWKCETGILSEAVQPLFADLCAATKVWREDNAQEVTITENEHKISNDRYEIQRGTLTFRESKRTTLHKPLEQGATFDQTFDNTFD</sequence>
<protein>
    <submittedName>
        <fullName evidence="1">Uncharacterized protein</fullName>
    </submittedName>
</protein>
<keyword evidence="2" id="KW-1185">Reference proteome</keyword>
<dbReference type="Proteomes" id="UP000249375">
    <property type="component" value="Chromosome"/>
</dbReference>
<proteinExistence type="predicted"/>
<gene>
    <name evidence="1" type="ORF">C7Y71_009845</name>
</gene>
<evidence type="ECO:0000313" key="1">
    <source>
        <dbReference type="EMBL" id="QFQ13284.1"/>
    </source>
</evidence>
<accession>A0A5P8E8L3</accession>
<dbReference type="KEGG" id="alq:C7Y71_009845"/>
<reference evidence="1 2" key="1">
    <citation type="submission" date="2018-11" db="EMBL/GenBank/DDBJ databases">
        <authorList>
            <person name="Na S.W."/>
            <person name="Baik M."/>
        </authorList>
    </citation>
    <scope>NUCLEOTIDE SEQUENCE [LARGE SCALE GENOMIC DNA]</scope>
    <source>
        <strain evidence="1 2">E39</strain>
    </source>
</reference>
<evidence type="ECO:0000313" key="2">
    <source>
        <dbReference type="Proteomes" id="UP000249375"/>
    </source>
</evidence>
<dbReference type="AlphaFoldDB" id="A0A5P8E8L3"/>
<organism evidence="1 2">
    <name type="scientific">Pseudoprevotella muciniphila</name>
    <dbReference type="NCBI Taxonomy" id="2133944"/>
    <lineage>
        <taxon>Bacteria</taxon>
        <taxon>Pseudomonadati</taxon>
        <taxon>Bacteroidota</taxon>
        <taxon>Bacteroidia</taxon>
        <taxon>Bacteroidales</taxon>
        <taxon>Prevotellaceae</taxon>
        <taxon>Pseudoprevotella</taxon>
    </lineage>
</organism>
<dbReference type="RefSeq" id="WP_111897515.1">
    <property type="nucleotide sequence ID" value="NZ_CP033459.1"/>
</dbReference>
<dbReference type="EMBL" id="CP033459">
    <property type="protein sequence ID" value="QFQ13284.1"/>
    <property type="molecule type" value="Genomic_DNA"/>
</dbReference>
<name>A0A5P8E8L3_9BACT</name>